<organism evidence="4">
    <name type="scientific">Thrips palmi</name>
    <name type="common">Melon thrips</name>
    <dbReference type="NCBI Taxonomy" id="161013"/>
    <lineage>
        <taxon>Eukaryota</taxon>
        <taxon>Metazoa</taxon>
        <taxon>Ecdysozoa</taxon>
        <taxon>Arthropoda</taxon>
        <taxon>Hexapoda</taxon>
        <taxon>Insecta</taxon>
        <taxon>Pterygota</taxon>
        <taxon>Neoptera</taxon>
        <taxon>Paraneoptera</taxon>
        <taxon>Thysanoptera</taxon>
        <taxon>Terebrantia</taxon>
        <taxon>Thripoidea</taxon>
        <taxon>Thripidae</taxon>
        <taxon>Thrips</taxon>
    </lineage>
</organism>
<protein>
    <submittedName>
        <fullName evidence="4">Leukocyte receptor cluster member 1</fullName>
    </submittedName>
</protein>
<reference evidence="4" key="1">
    <citation type="submission" date="2025-08" db="UniProtKB">
        <authorList>
            <consortium name="RefSeq"/>
        </authorList>
    </citation>
    <scope>IDENTIFICATION</scope>
    <source>
        <tissue evidence="4">Total insect</tissue>
    </source>
</reference>
<dbReference type="RefSeq" id="XP_034249406.1">
    <property type="nucleotide sequence ID" value="XM_034393515.1"/>
</dbReference>
<sequence>MNILPKKRWHVRTKDNIARVRRDEAQAAEEEKERERKIKLAEKEARRDLMRIQARAKYGTKEINKEEDEPEEKNTGAPSRLEHINFFAEEEAGLVSSTAVNKDHEEEKKQEKEKYEKQIGYLTYLGQDTNEATGNVSWYNKCPDREEVPNEETGLKHKMMSDPLNSFRKFCASSFSKKSTPAIVSAKSSTSGQDSKRHAEKSLSPERQRKSHLSKQKREKSYSPEESREKRKKNKDTKHKKEKKRKSSHSIKSKYDSDSDECSTGRHADAESSEDEDKAEKRRKLEKLRAERLRREKEEKKKADKLMAKVHGVAYIDDDEKPQPKPVMKQRYNSQFNPNLAKQNYEDQRYRF</sequence>
<feature type="compositionally biased region" description="Basic and acidic residues" evidence="1">
    <location>
        <begin position="101"/>
        <end position="116"/>
    </location>
</feature>
<evidence type="ECO:0000256" key="1">
    <source>
        <dbReference type="SAM" id="MobiDB-lite"/>
    </source>
</evidence>
<dbReference type="GeneID" id="117650252"/>
<feature type="region of interest" description="Disordered" evidence="1">
    <location>
        <begin position="57"/>
        <end position="80"/>
    </location>
</feature>
<dbReference type="Proteomes" id="UP000515158">
    <property type="component" value="Unplaced"/>
</dbReference>
<feature type="compositionally biased region" description="Basic residues" evidence="1">
    <location>
        <begin position="230"/>
        <end position="252"/>
    </location>
</feature>
<dbReference type="SMART" id="SM01083">
    <property type="entry name" value="Cir_N"/>
    <property type="match status" value="1"/>
</dbReference>
<feature type="region of interest" description="Disordered" evidence="1">
    <location>
        <begin position="175"/>
        <end position="352"/>
    </location>
</feature>
<dbReference type="InterPro" id="IPR019339">
    <property type="entry name" value="CIR_N_dom"/>
</dbReference>
<name>A0A6P8ZX70_THRPL</name>
<feature type="compositionally biased region" description="Basic and acidic residues" evidence="1">
    <location>
        <begin position="287"/>
        <end position="307"/>
    </location>
</feature>
<dbReference type="KEGG" id="tpal:117650252"/>
<feature type="compositionally biased region" description="Polar residues" evidence="1">
    <location>
        <begin position="331"/>
        <end position="342"/>
    </location>
</feature>
<dbReference type="OrthoDB" id="2159131at2759"/>
<feature type="domain" description="CBF1-interacting co-repressor CIR N-terminal" evidence="2">
    <location>
        <begin position="8"/>
        <end position="44"/>
    </location>
</feature>
<dbReference type="InterPro" id="IPR039875">
    <property type="entry name" value="LENG1-like"/>
</dbReference>
<keyword evidence="4" id="KW-0675">Receptor</keyword>
<evidence type="ECO:0000313" key="4">
    <source>
        <dbReference type="RefSeq" id="XP_034249406.1"/>
    </source>
</evidence>
<accession>A0A6P8ZX70</accession>
<dbReference type="FunCoup" id="A0A6P8ZX70">
    <property type="interactions" value="60"/>
</dbReference>
<feature type="compositionally biased region" description="Basic residues" evidence="1">
    <location>
        <begin position="209"/>
        <end position="218"/>
    </location>
</feature>
<feature type="compositionally biased region" description="Basic and acidic residues" evidence="1">
    <location>
        <begin position="253"/>
        <end position="270"/>
    </location>
</feature>
<evidence type="ECO:0000313" key="3">
    <source>
        <dbReference type="Proteomes" id="UP000515158"/>
    </source>
</evidence>
<feature type="region of interest" description="Disordered" evidence="1">
    <location>
        <begin position="95"/>
        <end position="116"/>
    </location>
</feature>
<dbReference type="Pfam" id="PF10197">
    <property type="entry name" value="Cir_N"/>
    <property type="match status" value="1"/>
</dbReference>
<proteinExistence type="predicted"/>
<dbReference type="AlphaFoldDB" id="A0A6P8ZX70"/>
<evidence type="ECO:0000259" key="2">
    <source>
        <dbReference type="SMART" id="SM01083"/>
    </source>
</evidence>
<feature type="compositionally biased region" description="Basic and acidic residues" evidence="1">
    <location>
        <begin position="219"/>
        <end position="229"/>
    </location>
</feature>
<keyword evidence="3" id="KW-1185">Reference proteome</keyword>
<dbReference type="InParanoid" id="A0A6P8ZX70"/>
<feature type="region of interest" description="Disordered" evidence="1">
    <location>
        <begin position="133"/>
        <end position="162"/>
    </location>
</feature>
<dbReference type="PANTHER" id="PTHR22093">
    <property type="entry name" value="LEUKOCYTE RECEPTOR CLUSTER LRC MEMBER 1"/>
    <property type="match status" value="1"/>
</dbReference>
<dbReference type="PANTHER" id="PTHR22093:SF0">
    <property type="entry name" value="LEUKOCYTE RECEPTOR CLUSTER MEMBER 1"/>
    <property type="match status" value="1"/>
</dbReference>
<feature type="compositionally biased region" description="Basic and acidic residues" evidence="1">
    <location>
        <begin position="194"/>
        <end position="208"/>
    </location>
</feature>
<gene>
    <name evidence="4" type="primary">LOC117650252</name>
</gene>